<evidence type="ECO:0000313" key="2">
    <source>
        <dbReference type="Proteomes" id="UP000006620"/>
    </source>
</evidence>
<dbReference type="EMBL" id="CP002869">
    <property type="protein sequence ID" value="AEI42481.1"/>
    <property type="molecule type" value="Genomic_DNA"/>
</dbReference>
<sequence>MRMAPQQYISPKPAANRLSAECRTVVLYKELSKSEQTGLP</sequence>
<dbReference type="AlphaFoldDB" id="F8F933"/>
<dbReference type="HOGENOM" id="CLU_3293481_0_0_9"/>
<reference evidence="1 2" key="2">
    <citation type="journal article" date="2013" name="Genome Announc.">
        <title>Genome Sequence of Growth-Improving Paenibacillus mucilaginosus Strain KNP414.</title>
        <authorList>
            <person name="Lu J.J."/>
            <person name="Wang J.F."/>
            <person name="Hu X.F."/>
        </authorList>
    </citation>
    <scope>NUCLEOTIDE SEQUENCE [LARGE SCALE GENOMIC DNA]</scope>
    <source>
        <strain evidence="1 2">KNP414</strain>
    </source>
</reference>
<dbReference type="Proteomes" id="UP000006620">
    <property type="component" value="Chromosome"/>
</dbReference>
<protein>
    <submittedName>
        <fullName evidence="1">Uncharacterized protein</fullName>
    </submittedName>
</protein>
<gene>
    <name evidence="1" type="ordered locus">KNP414_03943</name>
</gene>
<evidence type="ECO:0000313" key="1">
    <source>
        <dbReference type="EMBL" id="AEI42481.1"/>
    </source>
</evidence>
<name>F8F933_PAEMK</name>
<organism evidence="1 2">
    <name type="scientific">Paenibacillus mucilaginosus (strain KNP414)</name>
    <dbReference type="NCBI Taxonomy" id="1036673"/>
    <lineage>
        <taxon>Bacteria</taxon>
        <taxon>Bacillati</taxon>
        <taxon>Bacillota</taxon>
        <taxon>Bacilli</taxon>
        <taxon>Bacillales</taxon>
        <taxon>Paenibacillaceae</taxon>
        <taxon>Paenibacillus</taxon>
    </lineage>
</organism>
<proteinExistence type="predicted"/>
<accession>F8F933</accession>
<dbReference type="KEGG" id="pms:KNP414_03943"/>
<reference evidence="2" key="1">
    <citation type="submission" date="2011-06" db="EMBL/GenBank/DDBJ databases">
        <title>Complete genome sequence of Paenibacillus mucilaginosus KNP414.</title>
        <authorList>
            <person name="Wang J."/>
            <person name="Hu S."/>
            <person name="Hu X."/>
            <person name="Zhang B."/>
            <person name="Dong D."/>
            <person name="Zhang S."/>
            <person name="Zhao K."/>
            <person name="Wu D."/>
        </authorList>
    </citation>
    <scope>NUCLEOTIDE SEQUENCE [LARGE SCALE GENOMIC DNA]</scope>
    <source>
        <strain evidence="2">KNP414</strain>
    </source>
</reference>